<feature type="region of interest" description="Disordered" evidence="1">
    <location>
        <begin position="317"/>
        <end position="337"/>
    </location>
</feature>
<feature type="region of interest" description="Disordered" evidence="1">
    <location>
        <begin position="501"/>
        <end position="538"/>
    </location>
</feature>
<evidence type="ECO:0000256" key="1">
    <source>
        <dbReference type="SAM" id="MobiDB-lite"/>
    </source>
</evidence>
<feature type="region of interest" description="Disordered" evidence="1">
    <location>
        <begin position="193"/>
        <end position="249"/>
    </location>
</feature>
<comment type="caution">
    <text evidence="2">The sequence shown here is derived from an EMBL/GenBank/DDBJ whole genome shotgun (WGS) entry which is preliminary data.</text>
</comment>
<dbReference type="EMBL" id="JAJSPL020000003">
    <property type="protein sequence ID" value="KAK7747939.1"/>
    <property type="molecule type" value="Genomic_DNA"/>
</dbReference>
<feature type="compositionally biased region" description="Polar residues" evidence="1">
    <location>
        <begin position="145"/>
        <end position="161"/>
    </location>
</feature>
<name>A0AAN9UGK7_9PEZI</name>
<feature type="compositionally biased region" description="Polar residues" evidence="1">
    <location>
        <begin position="206"/>
        <end position="228"/>
    </location>
</feature>
<feature type="compositionally biased region" description="Basic and acidic residues" evidence="1">
    <location>
        <begin position="283"/>
        <end position="297"/>
    </location>
</feature>
<gene>
    <name evidence="2" type="ORF">SLS53_001191</name>
</gene>
<dbReference type="Proteomes" id="UP001320245">
    <property type="component" value="Unassembled WGS sequence"/>
</dbReference>
<feature type="compositionally biased region" description="Basic and acidic residues" evidence="1">
    <location>
        <begin position="229"/>
        <end position="243"/>
    </location>
</feature>
<dbReference type="AlphaFoldDB" id="A0AAN9UGK7"/>
<feature type="compositionally biased region" description="Basic residues" evidence="1">
    <location>
        <begin position="54"/>
        <end position="68"/>
    </location>
</feature>
<sequence length="538" mass="60473">MIQIGLSSQYNSVGSRASRDMNESYTRARAPGSDSRRANRAARYDATNDQSFSRKARSARSRSPGKRSKSPEKAASLPRPSVDDISLADRRHNARPAPIDVESARQYGSVPKKAVIREAPYYPQSQHAIVNSPVTPPLRRRPNIMSPSKQADSGSGTSSYYSEDEFAQARPSYVSPLRVRKGFDSHTSILKSYSIRDDSPSPERIQYNSYNSSPVRQPQQDRGLQKTATMDDLREMRSEESRPQRTYSPLSDYLSVQAMPMRKQLVGAHGWLERTTNTPEKQPPSDDKKTTPKDAPQKRGGFLDSLKKMAKEMTTSAKDITYSASRKSRETEQRASRLTVSLDSREQSLLYCELEFLLTTALDDYITSQFNGGRLDADKYKKVADGWQQRGRPKVVGFRYDLETQLDLVLLHSHDFRFYGKRAGLIAAVNGVLDMMRVDARAMRIRTFCQPDTVIAKQLLDAQSLFNLIGCCEQQQIQLAEIIQFFKVILEREQNFRQDRKEGGAAAVATDPNHQGGQSRGSGGTGPDARYEKGLFLD</sequence>
<reference evidence="2 3" key="1">
    <citation type="journal article" date="2023" name="PLoS ONE">
        <title>Cytospora paraplurivora sp. nov. isolated from orchards with fruit tree decline syndrome in Ontario, Canada.</title>
        <authorList>
            <person name="Ilyukhin E."/>
            <person name="Nguyen H.D.T."/>
            <person name="Castle A.J."/>
            <person name="Ellouze W."/>
        </authorList>
    </citation>
    <scope>NUCLEOTIDE SEQUENCE [LARGE SCALE GENOMIC DNA]</scope>
    <source>
        <strain evidence="2 3">FDS-564</strain>
    </source>
</reference>
<organism evidence="2 3">
    <name type="scientific">Cytospora paraplurivora</name>
    <dbReference type="NCBI Taxonomy" id="2898453"/>
    <lineage>
        <taxon>Eukaryota</taxon>
        <taxon>Fungi</taxon>
        <taxon>Dikarya</taxon>
        <taxon>Ascomycota</taxon>
        <taxon>Pezizomycotina</taxon>
        <taxon>Sordariomycetes</taxon>
        <taxon>Sordariomycetidae</taxon>
        <taxon>Diaporthales</taxon>
        <taxon>Cytosporaceae</taxon>
        <taxon>Cytospora</taxon>
    </lineage>
</organism>
<evidence type="ECO:0000313" key="2">
    <source>
        <dbReference type="EMBL" id="KAK7747939.1"/>
    </source>
</evidence>
<evidence type="ECO:0000313" key="3">
    <source>
        <dbReference type="Proteomes" id="UP001320245"/>
    </source>
</evidence>
<feature type="region of interest" description="Disordered" evidence="1">
    <location>
        <begin position="270"/>
        <end position="304"/>
    </location>
</feature>
<feature type="compositionally biased region" description="Polar residues" evidence="1">
    <location>
        <begin position="1"/>
        <end position="15"/>
    </location>
</feature>
<accession>A0AAN9UGK7</accession>
<feature type="region of interest" description="Disordered" evidence="1">
    <location>
        <begin position="131"/>
        <end position="163"/>
    </location>
</feature>
<feature type="compositionally biased region" description="Basic and acidic residues" evidence="1">
    <location>
        <begin position="529"/>
        <end position="538"/>
    </location>
</feature>
<proteinExistence type="predicted"/>
<protein>
    <submittedName>
        <fullName evidence="2">Uncharacterized protein</fullName>
    </submittedName>
</protein>
<feature type="region of interest" description="Disordered" evidence="1">
    <location>
        <begin position="1"/>
        <end position="105"/>
    </location>
</feature>
<keyword evidence="3" id="KW-1185">Reference proteome</keyword>